<dbReference type="PANTHER" id="PTHR32502:SF23">
    <property type="entry name" value="TRANSPORT PROTEIN, PTS SYSTEM"/>
    <property type="match status" value="1"/>
</dbReference>
<feature type="transmembrane region" description="Helical" evidence="1">
    <location>
        <begin position="231"/>
        <end position="248"/>
    </location>
</feature>
<evidence type="ECO:0000313" key="3">
    <source>
        <dbReference type="EMBL" id="MBV3393119.1"/>
    </source>
</evidence>
<protein>
    <submittedName>
        <fullName evidence="2">PTS system mannose/fructose/sorbose family transporter subunit IID</fullName>
    </submittedName>
</protein>
<dbReference type="Proteomes" id="UP001196408">
    <property type="component" value="Unassembled WGS sequence"/>
</dbReference>
<name>A0AAW4MZ85_9FIRM</name>
<feature type="transmembrane region" description="Helical" evidence="1">
    <location>
        <begin position="254"/>
        <end position="273"/>
    </location>
</feature>
<feature type="transmembrane region" description="Helical" evidence="1">
    <location>
        <begin position="189"/>
        <end position="211"/>
    </location>
</feature>
<evidence type="ECO:0000313" key="4">
    <source>
        <dbReference type="Proteomes" id="UP001196408"/>
    </source>
</evidence>
<reference evidence="2 5" key="1">
    <citation type="submission" date="2021-06" db="EMBL/GenBank/DDBJ databases">
        <title>Collection of gut derived symbiotic bacterial strains cultured from healthy donors.</title>
        <authorList>
            <person name="Lin H."/>
            <person name="Littmann E."/>
            <person name="Pamer E.G."/>
        </authorList>
    </citation>
    <scope>NUCLEOTIDE SEQUENCE</scope>
    <source>
        <strain evidence="3 5">MSK.21.70</strain>
        <strain evidence="2">MSK.21.82</strain>
    </source>
</reference>
<keyword evidence="1" id="KW-1133">Transmembrane helix</keyword>
<sequence>MKLMNNIDKEEKKLIRKMFWRSGAMYASVNPVTMGGAGFCYAMIPFINHFYKNDEKKRREALARHVSYFSTTVPMASFVMGIAGSMEKENSEKPDFDAAAIGSIKTSLMGPLAGIGDSLFWGVWRVVCAGLAIGFANAGNILAPIIFLVLFNVPNFLCRYYGACLGYSLGAKYIEKLYANGMIEILTKAAGIVGLIMVGAMTSNTVIFKTVLEFKMKGQSLMNVQSALDSIFKGIVPLLMTFGCYKLLNKKVNVIAIIFGIVALGIVLSLLGIC</sequence>
<feature type="transmembrane region" description="Helical" evidence="1">
    <location>
        <begin position="65"/>
        <end position="86"/>
    </location>
</feature>
<keyword evidence="5" id="KW-1185">Reference proteome</keyword>
<keyword evidence="1" id="KW-0812">Transmembrane</keyword>
<dbReference type="PROSITE" id="PS51108">
    <property type="entry name" value="PTS_EIID"/>
    <property type="match status" value="1"/>
</dbReference>
<dbReference type="EMBL" id="JAHOEF010000049">
    <property type="protein sequence ID" value="MBV3383109.1"/>
    <property type="molecule type" value="Genomic_DNA"/>
</dbReference>
<dbReference type="Proteomes" id="UP001197492">
    <property type="component" value="Unassembled WGS sequence"/>
</dbReference>
<dbReference type="GO" id="GO:0009401">
    <property type="term" value="P:phosphoenolpyruvate-dependent sugar phosphotransferase system"/>
    <property type="evidence" value="ECO:0007669"/>
    <property type="project" value="InterPro"/>
</dbReference>
<dbReference type="InterPro" id="IPR050303">
    <property type="entry name" value="GatZ_KbaZ_carbometab"/>
</dbReference>
<dbReference type="AlphaFoldDB" id="A0AAW4MZ85"/>
<evidence type="ECO:0000313" key="2">
    <source>
        <dbReference type="EMBL" id="MBV3383109.1"/>
    </source>
</evidence>
<evidence type="ECO:0000256" key="1">
    <source>
        <dbReference type="SAM" id="Phobius"/>
    </source>
</evidence>
<proteinExistence type="predicted"/>
<dbReference type="InterPro" id="IPR004704">
    <property type="entry name" value="PTS_IID_man"/>
</dbReference>
<evidence type="ECO:0000313" key="5">
    <source>
        <dbReference type="Proteomes" id="UP001197492"/>
    </source>
</evidence>
<dbReference type="Pfam" id="PF03613">
    <property type="entry name" value="EIID-AGA"/>
    <property type="match status" value="1"/>
</dbReference>
<dbReference type="RefSeq" id="WP_217747878.1">
    <property type="nucleotide sequence ID" value="NZ_CAXVKV010000069.1"/>
</dbReference>
<feature type="transmembrane region" description="Helical" evidence="1">
    <location>
        <begin position="24"/>
        <end position="44"/>
    </location>
</feature>
<keyword evidence="1" id="KW-0472">Membrane</keyword>
<organism evidence="2 4">
    <name type="scientific">Catenibacterium mitsuokai</name>
    <dbReference type="NCBI Taxonomy" id="100886"/>
    <lineage>
        <taxon>Bacteria</taxon>
        <taxon>Bacillati</taxon>
        <taxon>Bacillota</taxon>
        <taxon>Erysipelotrichia</taxon>
        <taxon>Erysipelotrichales</taxon>
        <taxon>Coprobacillaceae</taxon>
        <taxon>Catenibacterium</taxon>
    </lineage>
</organism>
<dbReference type="EMBL" id="JAHOEL010000047">
    <property type="protein sequence ID" value="MBV3393119.1"/>
    <property type="molecule type" value="Genomic_DNA"/>
</dbReference>
<dbReference type="PANTHER" id="PTHR32502">
    <property type="entry name" value="N-ACETYLGALACTOSAMINE PERMEASE II COMPONENT-RELATED"/>
    <property type="match status" value="1"/>
</dbReference>
<comment type="caution">
    <text evidence="2">The sequence shown here is derived from an EMBL/GenBank/DDBJ whole genome shotgun (WGS) entry which is preliminary data.</text>
</comment>
<gene>
    <name evidence="2" type="ORF">KSV97_07740</name>
    <name evidence="3" type="ORF">KSW06_07615</name>
</gene>
<dbReference type="GO" id="GO:0005886">
    <property type="term" value="C:plasma membrane"/>
    <property type="evidence" value="ECO:0007669"/>
    <property type="project" value="TreeGrafter"/>
</dbReference>
<accession>A0AAW4MZ85</accession>